<sequence length="93" mass="11203">MVRSVRQTWKFVLAIALLYQNVAQGEPVPVEDQLLWLYLEVVAHKKWRRKQMLPAHRRRTLLYTLTLILYHRMQGRLLLRIQRPKTALTLGNW</sequence>
<feature type="chain" id="PRO_5013008118" evidence="1">
    <location>
        <begin position="26"/>
        <end position="93"/>
    </location>
</feature>
<organism evidence="2">
    <name type="scientific">Panstrongylus lignarius</name>
    <dbReference type="NCBI Taxonomy" id="156445"/>
    <lineage>
        <taxon>Eukaryota</taxon>
        <taxon>Metazoa</taxon>
        <taxon>Ecdysozoa</taxon>
        <taxon>Arthropoda</taxon>
        <taxon>Hexapoda</taxon>
        <taxon>Insecta</taxon>
        <taxon>Pterygota</taxon>
        <taxon>Neoptera</taxon>
        <taxon>Paraneoptera</taxon>
        <taxon>Hemiptera</taxon>
        <taxon>Heteroptera</taxon>
        <taxon>Panheteroptera</taxon>
        <taxon>Cimicomorpha</taxon>
        <taxon>Reduviidae</taxon>
        <taxon>Triatominae</taxon>
        <taxon>Panstrongylus</taxon>
    </lineage>
</organism>
<feature type="signal peptide" evidence="1">
    <location>
        <begin position="1"/>
        <end position="25"/>
    </location>
</feature>
<accession>A0A224XRF0</accession>
<dbReference type="EMBL" id="GFTR01001349">
    <property type="protein sequence ID" value="JAW15077.1"/>
    <property type="molecule type" value="Transcribed_RNA"/>
</dbReference>
<evidence type="ECO:0000256" key="1">
    <source>
        <dbReference type="SAM" id="SignalP"/>
    </source>
</evidence>
<protein>
    <submittedName>
        <fullName evidence="2">Putative secreted protein</fullName>
    </submittedName>
</protein>
<reference evidence="2" key="1">
    <citation type="journal article" date="2018" name="PLoS Negl. Trop. Dis.">
        <title>An insight into the salivary gland and fat body transcriptome of Panstrongylus lignarius (Hemiptera: Heteroptera), the main vector of Chagas disease in Peru.</title>
        <authorList>
            <person name="Nevoa J.C."/>
            <person name="Mendes M.T."/>
            <person name="da Silva M.V."/>
            <person name="Soares S.C."/>
            <person name="Oliveira C.J.F."/>
            <person name="Ribeiro J.M.C."/>
        </authorList>
    </citation>
    <scope>NUCLEOTIDE SEQUENCE</scope>
</reference>
<evidence type="ECO:0000313" key="2">
    <source>
        <dbReference type="EMBL" id="JAW15077.1"/>
    </source>
</evidence>
<keyword evidence="1" id="KW-0732">Signal</keyword>
<dbReference type="AlphaFoldDB" id="A0A224XRF0"/>
<proteinExistence type="predicted"/>
<name>A0A224XRF0_9HEMI</name>